<evidence type="ECO:0000256" key="2">
    <source>
        <dbReference type="ARBA" id="ARBA00022729"/>
    </source>
</evidence>
<organism evidence="5 6">
    <name type="scientific">Candidatus Babela massiliensis</name>
    <dbReference type="NCBI Taxonomy" id="673862"/>
    <lineage>
        <taxon>Bacteria</taxon>
        <taxon>Candidatus Babelota</taxon>
        <taxon>Candidatus Babeliae</taxon>
        <taxon>Candidatus Babeliales</taxon>
        <taxon>Candidatus Babeliaceae</taxon>
        <taxon>Candidatus Babela</taxon>
    </lineage>
</organism>
<comment type="similarity">
    <text evidence="1">Belongs to the Skp family.</text>
</comment>
<evidence type="ECO:0000256" key="1">
    <source>
        <dbReference type="ARBA" id="ARBA00009091"/>
    </source>
</evidence>
<feature type="transmembrane region" description="Helical" evidence="4">
    <location>
        <begin position="6"/>
        <end position="26"/>
    </location>
</feature>
<keyword evidence="4" id="KW-1133">Transmembrane helix</keyword>
<gene>
    <name evidence="5" type="ORF">BABL1_gene_149</name>
</gene>
<dbReference type="GO" id="GO:0050821">
    <property type="term" value="P:protein stabilization"/>
    <property type="evidence" value="ECO:0007669"/>
    <property type="project" value="TreeGrafter"/>
</dbReference>
<dbReference type="PANTHER" id="PTHR35089">
    <property type="entry name" value="CHAPERONE PROTEIN SKP"/>
    <property type="match status" value="1"/>
</dbReference>
<dbReference type="PANTHER" id="PTHR35089:SF1">
    <property type="entry name" value="CHAPERONE PROTEIN SKP"/>
    <property type="match status" value="1"/>
</dbReference>
<dbReference type="OrthoDB" id="677272at2"/>
<dbReference type="Proteomes" id="UP000018769">
    <property type="component" value="Chromosome I"/>
</dbReference>
<name>V6DH41_9BACT</name>
<evidence type="ECO:0000313" key="6">
    <source>
        <dbReference type="Proteomes" id="UP000018769"/>
    </source>
</evidence>
<evidence type="ECO:0000256" key="4">
    <source>
        <dbReference type="SAM" id="Phobius"/>
    </source>
</evidence>
<keyword evidence="2" id="KW-0732">Signal</keyword>
<dbReference type="GO" id="GO:0005829">
    <property type="term" value="C:cytosol"/>
    <property type="evidence" value="ECO:0007669"/>
    <property type="project" value="TreeGrafter"/>
</dbReference>
<dbReference type="SMART" id="SM00935">
    <property type="entry name" value="OmpH"/>
    <property type="match status" value="1"/>
</dbReference>
<dbReference type="AlphaFoldDB" id="V6DH41"/>
<dbReference type="Gene3D" id="3.30.910.20">
    <property type="entry name" value="Skp domain"/>
    <property type="match status" value="1"/>
</dbReference>
<dbReference type="PATRIC" id="fig|673862.3.peg.752"/>
<dbReference type="STRING" id="673862.BABL1_gene_149"/>
<dbReference type="SUPFAM" id="SSF111384">
    <property type="entry name" value="OmpH-like"/>
    <property type="match status" value="1"/>
</dbReference>
<accession>V6DH41</accession>
<keyword evidence="3" id="KW-0175">Coiled coil</keyword>
<keyword evidence="4" id="KW-0472">Membrane</keyword>
<dbReference type="GO" id="GO:0051082">
    <property type="term" value="F:unfolded protein binding"/>
    <property type="evidence" value="ECO:0007669"/>
    <property type="project" value="InterPro"/>
</dbReference>
<protein>
    <submittedName>
        <fullName evidence="5">Outer membrane protein</fullName>
    </submittedName>
</protein>
<keyword evidence="6" id="KW-1185">Reference proteome</keyword>
<keyword evidence="4" id="KW-0812">Transmembrane</keyword>
<reference evidence="5 6" key="1">
    <citation type="journal article" date="2015" name="Biol. Direct">
        <title>Babela massiliensis, a representative of a widespread bacterial phylum with unusual adaptations to parasitism in amoebae.</title>
        <authorList>
            <person name="Pagnier I."/>
            <person name="Yutin N."/>
            <person name="Croce O."/>
            <person name="Makarova K.S."/>
            <person name="Wolf Y.I."/>
            <person name="Benamar S."/>
            <person name="Raoult D."/>
            <person name="Koonin E.V."/>
            <person name="La Scola B."/>
        </authorList>
    </citation>
    <scope>NUCLEOTIDE SEQUENCE [LARGE SCALE GENOMIC DNA]</scope>
    <source>
        <strain evidence="6">BABL1</strain>
    </source>
</reference>
<proteinExistence type="inferred from homology"/>
<evidence type="ECO:0000256" key="3">
    <source>
        <dbReference type="SAM" id="Coils"/>
    </source>
</evidence>
<dbReference type="EMBL" id="HG793133">
    <property type="protein sequence ID" value="CDK30864.1"/>
    <property type="molecule type" value="Genomic_DNA"/>
</dbReference>
<dbReference type="InterPro" id="IPR005632">
    <property type="entry name" value="Chaperone_Skp"/>
</dbReference>
<dbReference type="KEGG" id="dpb:BABL1_gene_149"/>
<dbReference type="InterPro" id="IPR024930">
    <property type="entry name" value="Skp_dom_sf"/>
</dbReference>
<feature type="coiled-coil region" evidence="3">
    <location>
        <begin position="75"/>
        <end position="134"/>
    </location>
</feature>
<evidence type="ECO:0000313" key="5">
    <source>
        <dbReference type="EMBL" id="CDK30864.1"/>
    </source>
</evidence>
<dbReference type="Pfam" id="PF03938">
    <property type="entry name" value="OmpH"/>
    <property type="match status" value="1"/>
</dbReference>
<dbReference type="HOGENOM" id="CLU_1286838_0_0_7"/>
<dbReference type="RefSeq" id="WP_023792663.1">
    <property type="nucleotide sequence ID" value="NC_023003.1"/>
</dbReference>
<sequence length="214" mass="24829">MKTRVVKFLFMSIMFTSIFSSFLFGATERKSSGSKQQDSKRTSMEPKNVYVDLTRILTFDPNLLSSSSLEWRKHYTKLQSMLEPIEGELKALEEKFAKVKSEFESLQKSSVASNEALQSKYQEAAKAQVELEQRMREREQFAQDELKKIQFQLSPKIEKAIKEVRKAGGYQLVLRKEFVLDAEEGLDVTNDVLSLMNKEYQEEESRAKTKDQQK</sequence>